<dbReference type="GO" id="GO:0004825">
    <property type="term" value="F:methionine-tRNA ligase activity"/>
    <property type="evidence" value="ECO:0007669"/>
    <property type="project" value="InterPro"/>
</dbReference>
<dbReference type="EMBL" id="LJIG01002550">
    <property type="protein sequence ID" value="KRT84390.1"/>
    <property type="molecule type" value="Genomic_DNA"/>
</dbReference>
<keyword evidence="3" id="KW-0067">ATP-binding</keyword>
<dbReference type="GO" id="GO:0017101">
    <property type="term" value="C:aminoacyl-tRNA synthetase multienzyme complex"/>
    <property type="evidence" value="ECO:0007669"/>
    <property type="project" value="TreeGrafter"/>
</dbReference>
<dbReference type="CDD" id="cd07957">
    <property type="entry name" value="Anticodon_Ia_Met"/>
    <property type="match status" value="1"/>
</dbReference>
<keyword evidence="8" id="KW-1185">Reference proteome</keyword>
<name>A0A0T6BAN4_9SCAR</name>
<dbReference type="AlphaFoldDB" id="A0A0T6BAN4"/>
<dbReference type="FunFam" id="1.10.287.10:FF:000014">
    <property type="entry name" value="Methionyl-tRNA synthetase"/>
    <property type="match status" value="1"/>
</dbReference>
<feature type="domain" description="WHEP-TRS" evidence="6">
    <location>
        <begin position="248"/>
        <end position="302"/>
    </location>
</feature>
<feature type="non-terminal residue" evidence="7">
    <location>
        <position position="1"/>
    </location>
</feature>
<evidence type="ECO:0000259" key="6">
    <source>
        <dbReference type="PROSITE" id="PS51185"/>
    </source>
</evidence>
<dbReference type="OrthoDB" id="5844513at2759"/>
<keyword evidence="4" id="KW-0648">Protein biosynthesis</keyword>
<keyword evidence="2" id="KW-0547">Nucleotide-binding</keyword>
<evidence type="ECO:0000256" key="4">
    <source>
        <dbReference type="ARBA" id="ARBA00022917"/>
    </source>
</evidence>
<accession>A0A0T6BAN4</accession>
<dbReference type="Proteomes" id="UP000051574">
    <property type="component" value="Unassembled WGS sequence"/>
</dbReference>
<dbReference type="SUPFAM" id="SSF47323">
    <property type="entry name" value="Anticodon-binding domain of a subclass of class I aminoacyl-tRNA synthetases"/>
    <property type="match status" value="1"/>
</dbReference>
<dbReference type="InterPro" id="IPR009080">
    <property type="entry name" value="tRNAsynth_Ia_anticodon-bd"/>
</dbReference>
<evidence type="ECO:0000313" key="8">
    <source>
        <dbReference type="Proteomes" id="UP000051574"/>
    </source>
</evidence>
<dbReference type="InterPro" id="IPR000738">
    <property type="entry name" value="WHEP-TRS_dom"/>
</dbReference>
<dbReference type="GO" id="GO:0005829">
    <property type="term" value="C:cytosol"/>
    <property type="evidence" value="ECO:0007669"/>
    <property type="project" value="TreeGrafter"/>
</dbReference>
<dbReference type="PANTHER" id="PTHR45765">
    <property type="entry name" value="METHIONINE--TRNA LIGASE"/>
    <property type="match status" value="1"/>
</dbReference>
<gene>
    <name evidence="7" type="ORF">AMK59_2952</name>
</gene>
<dbReference type="Gene3D" id="1.10.287.10">
    <property type="entry name" value="S15/NS1, RNA-binding"/>
    <property type="match status" value="2"/>
</dbReference>
<feature type="non-terminal residue" evidence="7">
    <location>
        <position position="302"/>
    </location>
</feature>
<evidence type="ECO:0000256" key="2">
    <source>
        <dbReference type="ARBA" id="ARBA00022741"/>
    </source>
</evidence>
<keyword evidence="5" id="KW-0030">Aminoacyl-tRNA synthetase</keyword>
<evidence type="ECO:0000313" key="7">
    <source>
        <dbReference type="EMBL" id="KRT84390.1"/>
    </source>
</evidence>
<dbReference type="PANTHER" id="PTHR45765:SF1">
    <property type="entry name" value="METHIONINE--TRNA LIGASE, CYTOPLASMIC"/>
    <property type="match status" value="1"/>
</dbReference>
<dbReference type="GO" id="GO:0005524">
    <property type="term" value="F:ATP binding"/>
    <property type="evidence" value="ECO:0007669"/>
    <property type="project" value="UniProtKB-KW"/>
</dbReference>
<proteinExistence type="predicted"/>
<dbReference type="SMART" id="SM00991">
    <property type="entry name" value="WHEP-TRS"/>
    <property type="match status" value="2"/>
</dbReference>
<comment type="caution">
    <text evidence="7">The sequence shown here is derived from an EMBL/GenBank/DDBJ whole genome shotgun (WGS) entry which is preliminary data.</text>
</comment>
<protein>
    <recommendedName>
        <fullName evidence="6">WHEP-TRS domain-containing protein</fullName>
    </recommendedName>
</protein>
<organism evidence="7 8">
    <name type="scientific">Oryctes borbonicus</name>
    <dbReference type="NCBI Taxonomy" id="1629725"/>
    <lineage>
        <taxon>Eukaryota</taxon>
        <taxon>Metazoa</taxon>
        <taxon>Ecdysozoa</taxon>
        <taxon>Arthropoda</taxon>
        <taxon>Hexapoda</taxon>
        <taxon>Insecta</taxon>
        <taxon>Pterygota</taxon>
        <taxon>Neoptera</taxon>
        <taxon>Endopterygota</taxon>
        <taxon>Coleoptera</taxon>
        <taxon>Polyphaga</taxon>
        <taxon>Scarabaeiformia</taxon>
        <taxon>Scarabaeidae</taxon>
        <taxon>Dynastinae</taxon>
        <taxon>Oryctes</taxon>
    </lineage>
</organism>
<dbReference type="Pfam" id="PF00458">
    <property type="entry name" value="WHEP-TRS"/>
    <property type="match status" value="2"/>
</dbReference>
<dbReference type="PROSITE" id="PS51185">
    <property type="entry name" value="WHEP_TRS_2"/>
    <property type="match status" value="2"/>
</dbReference>
<dbReference type="InterPro" id="IPR023458">
    <property type="entry name" value="Met-tRNA_ligase_1"/>
</dbReference>
<dbReference type="InterPro" id="IPR041872">
    <property type="entry name" value="Anticodon_Met"/>
</dbReference>
<sequence length="302" mass="33454">RALMFAEKFFNSTVPITKPTEDDFTFLAFCTRELKGYISSLEKAKLRDGIRFILAISRHGNQYIQSTQPWLLVKGTDEQKERAATIIGICCNVTYLLATLLYPYMPEASRVIKDQLNVNKLPVVEPGNPIITNLLQAGHKIGKPAPLFTKIEPDRLEELKKRFAGKQATNTSKGSDLDENALEKAIKEQGDKVRILKSSGVDKSVWQPEVTTLVNLKKQLEAAQTQKKGKVPTEGPIIQSNNVNGFDDVKVLEEEIQNQGLLVRKLKESGAPKADWQPQVNVLLALKGKLATLTGQPLAPPG</sequence>
<evidence type="ECO:0000256" key="1">
    <source>
        <dbReference type="ARBA" id="ARBA00022598"/>
    </source>
</evidence>
<dbReference type="SUPFAM" id="SSF47060">
    <property type="entry name" value="S15/NS1 RNA-binding domain"/>
    <property type="match status" value="2"/>
</dbReference>
<evidence type="ECO:0000256" key="5">
    <source>
        <dbReference type="ARBA" id="ARBA00023146"/>
    </source>
</evidence>
<feature type="domain" description="WHEP-TRS" evidence="6">
    <location>
        <begin position="178"/>
        <end position="234"/>
    </location>
</feature>
<keyword evidence="1" id="KW-0436">Ligase</keyword>
<dbReference type="InterPro" id="IPR009068">
    <property type="entry name" value="uS15_NS1_RNA-bd_sf"/>
</dbReference>
<evidence type="ECO:0000256" key="3">
    <source>
        <dbReference type="ARBA" id="ARBA00022840"/>
    </source>
</evidence>
<dbReference type="Gene3D" id="1.10.730.10">
    <property type="entry name" value="Isoleucyl-tRNA Synthetase, Domain 1"/>
    <property type="match status" value="1"/>
</dbReference>
<reference evidence="7 8" key="1">
    <citation type="submission" date="2015-09" db="EMBL/GenBank/DDBJ databases">
        <title>Draft genome of the scarab beetle Oryctes borbonicus.</title>
        <authorList>
            <person name="Meyer J.M."/>
            <person name="Markov G.V."/>
            <person name="Baskaran P."/>
            <person name="Herrmann M."/>
            <person name="Sommer R.J."/>
            <person name="Roedelsperger C."/>
        </authorList>
    </citation>
    <scope>NUCLEOTIDE SEQUENCE [LARGE SCALE GENOMIC DNA]</scope>
    <source>
        <strain evidence="7">OB123</strain>
        <tissue evidence="7">Whole animal</tissue>
    </source>
</reference>
<dbReference type="Pfam" id="PF19303">
    <property type="entry name" value="Anticodon_3"/>
    <property type="match status" value="1"/>
</dbReference>
<dbReference type="GO" id="GO:0006431">
    <property type="term" value="P:methionyl-tRNA aminoacylation"/>
    <property type="evidence" value="ECO:0007669"/>
    <property type="project" value="TreeGrafter"/>
</dbReference>
<dbReference type="CDD" id="cd00939">
    <property type="entry name" value="MetRS_RNA"/>
    <property type="match status" value="2"/>
</dbReference>